<proteinExistence type="predicted"/>
<evidence type="ECO:0000313" key="2">
    <source>
        <dbReference type="EMBL" id="MET3794284.1"/>
    </source>
</evidence>
<protein>
    <submittedName>
        <fullName evidence="2">ABC-type nitrate/sulfonate/bicarbonate transport system substrate-binding protein</fullName>
    </submittedName>
</protein>
<name>A0ABV2N658_9HYPH</name>
<evidence type="ECO:0000256" key="1">
    <source>
        <dbReference type="SAM" id="SignalP"/>
    </source>
</evidence>
<evidence type="ECO:0000313" key="3">
    <source>
        <dbReference type="Proteomes" id="UP001549076"/>
    </source>
</evidence>
<dbReference type="PANTHER" id="PTHR30024">
    <property type="entry name" value="ALIPHATIC SULFONATES-BINDING PROTEIN-RELATED"/>
    <property type="match status" value="1"/>
</dbReference>
<comment type="caution">
    <text evidence="2">The sequence shown here is derived from an EMBL/GenBank/DDBJ whole genome shotgun (WGS) entry which is preliminary data.</text>
</comment>
<dbReference type="Pfam" id="PF12974">
    <property type="entry name" value="Phosphonate-bd"/>
    <property type="match status" value="1"/>
</dbReference>
<keyword evidence="1" id="KW-0732">Signal</keyword>
<dbReference type="EMBL" id="JBEPML010000022">
    <property type="protein sequence ID" value="MET3794284.1"/>
    <property type="molecule type" value="Genomic_DNA"/>
</dbReference>
<gene>
    <name evidence="2" type="ORF">ABID37_004524</name>
</gene>
<dbReference type="RefSeq" id="WP_354198900.1">
    <property type="nucleotide sequence ID" value="NZ_JBEPML010000022.1"/>
</dbReference>
<accession>A0ABV2N658</accession>
<dbReference type="Gene3D" id="3.40.190.10">
    <property type="entry name" value="Periplasmic binding protein-like II"/>
    <property type="match status" value="2"/>
</dbReference>
<sequence>MMRIRSKFLALASVAAISAAALLAQGPATGPALADQAETREPLTFINLPQAAWTVVGHKKGFIQEEFAKIGITDINLINPGTAELSGAEAALLDRGGLAIAQRMMYPATVHKANGIDAVIVWQSSPSDKYRTPLLAKAESSINSPTDLEGKKFGGSRVGCGWTSPTEILNEAGVPLDTRIRKGAVRQETITNSAATSAALLSGAIDATATHIALPASAALWLSGEVKVVGRSPDDGIYVNAAGRVSYFAMRPFAEAYPEAIRAFLVAHERTKAWIQDNVDESAEIIAEELRLPVQIAKFQITDASSFEFMDGEQSAENARQAIRDFQKYYIEAGDEILAERYLKDEAIEQFVDARFFKGGEYSVYN</sequence>
<organism evidence="2 3">
    <name type="scientific">Aquamicrobium terrae</name>
    <dbReference type="NCBI Taxonomy" id="1324945"/>
    <lineage>
        <taxon>Bacteria</taxon>
        <taxon>Pseudomonadati</taxon>
        <taxon>Pseudomonadota</taxon>
        <taxon>Alphaproteobacteria</taxon>
        <taxon>Hyphomicrobiales</taxon>
        <taxon>Phyllobacteriaceae</taxon>
        <taxon>Aquamicrobium</taxon>
    </lineage>
</organism>
<keyword evidence="3" id="KW-1185">Reference proteome</keyword>
<feature type="signal peptide" evidence="1">
    <location>
        <begin position="1"/>
        <end position="34"/>
    </location>
</feature>
<feature type="chain" id="PRO_5046278109" evidence="1">
    <location>
        <begin position="35"/>
        <end position="366"/>
    </location>
</feature>
<dbReference type="PANTHER" id="PTHR30024:SF42">
    <property type="entry name" value="ALIPHATIC SULFONATES-BINDING PROTEIN-RELATED"/>
    <property type="match status" value="1"/>
</dbReference>
<dbReference type="SUPFAM" id="SSF53850">
    <property type="entry name" value="Periplasmic binding protein-like II"/>
    <property type="match status" value="1"/>
</dbReference>
<reference evidence="2 3" key="1">
    <citation type="submission" date="2024-06" db="EMBL/GenBank/DDBJ databases">
        <title>Genomic Encyclopedia of Type Strains, Phase IV (KMG-IV): sequencing the most valuable type-strain genomes for metagenomic binning, comparative biology and taxonomic classification.</title>
        <authorList>
            <person name="Goeker M."/>
        </authorList>
    </citation>
    <scope>NUCLEOTIDE SEQUENCE [LARGE SCALE GENOMIC DNA]</scope>
    <source>
        <strain evidence="2 3">DSM 27865</strain>
    </source>
</reference>
<dbReference type="Proteomes" id="UP001549076">
    <property type="component" value="Unassembled WGS sequence"/>
</dbReference>